<evidence type="ECO:0000259" key="1">
    <source>
        <dbReference type="Pfam" id="PF05347"/>
    </source>
</evidence>
<accession>A0AAV0T0V4</accession>
<dbReference type="EMBL" id="CANTFM010000121">
    <property type="protein sequence ID" value="CAI5712464.1"/>
    <property type="molecule type" value="Genomic_DNA"/>
</dbReference>
<dbReference type="InterPro" id="IPR008011">
    <property type="entry name" value="Complex1_LYR_dom"/>
</dbReference>
<dbReference type="Pfam" id="PF05347">
    <property type="entry name" value="Complex1_LYR"/>
    <property type="match status" value="1"/>
</dbReference>
<feature type="domain" description="Complex 1 LYR protein" evidence="1">
    <location>
        <begin position="8"/>
        <end position="57"/>
    </location>
</feature>
<comment type="caution">
    <text evidence="2">The sequence shown here is derived from an EMBL/GenBank/DDBJ whole genome shotgun (WGS) entry which is preliminary data.</text>
</comment>
<name>A0AAV0T0V4_9STRA</name>
<organism evidence="2 3">
    <name type="scientific">Peronospora destructor</name>
    <dbReference type="NCBI Taxonomy" id="86335"/>
    <lineage>
        <taxon>Eukaryota</taxon>
        <taxon>Sar</taxon>
        <taxon>Stramenopiles</taxon>
        <taxon>Oomycota</taxon>
        <taxon>Peronosporomycetes</taxon>
        <taxon>Peronosporales</taxon>
        <taxon>Peronosporaceae</taxon>
        <taxon>Peronospora</taxon>
    </lineage>
</organism>
<keyword evidence="3" id="KW-1185">Reference proteome</keyword>
<dbReference type="Proteomes" id="UP001162029">
    <property type="component" value="Unassembled WGS sequence"/>
</dbReference>
<reference evidence="2" key="1">
    <citation type="submission" date="2022-12" db="EMBL/GenBank/DDBJ databases">
        <authorList>
            <person name="Webb A."/>
        </authorList>
    </citation>
    <scope>NUCLEOTIDE SEQUENCE</scope>
    <source>
        <strain evidence="2">Pd1</strain>
    </source>
</reference>
<dbReference type="AlphaFoldDB" id="A0AAV0T0V4"/>
<sequence length="132" mass="15373">MAAPELRPLYKKLLRLAQSLPEPKRQTSLDQVRREFRNHGDLTDANEVAALIQRAQSSVDFLKIVTPRTESDSGVHRFIYRNGQRVNAAENKGQENARYKTQDMEGGLRRHHQLLRRQHFMDRKNGPPRSIF</sequence>
<evidence type="ECO:0000313" key="2">
    <source>
        <dbReference type="EMBL" id="CAI5712464.1"/>
    </source>
</evidence>
<proteinExistence type="predicted"/>
<evidence type="ECO:0000313" key="3">
    <source>
        <dbReference type="Proteomes" id="UP001162029"/>
    </source>
</evidence>
<protein>
    <recommendedName>
        <fullName evidence="1">Complex 1 LYR protein domain-containing protein</fullName>
    </recommendedName>
</protein>
<gene>
    <name evidence="2" type="ORF">PDE001_LOCUS796</name>
</gene>